<dbReference type="PANTHER" id="PTHR42928:SF5">
    <property type="entry name" value="BLR1237 PROTEIN"/>
    <property type="match status" value="1"/>
</dbReference>
<dbReference type="Gene3D" id="3.40.190.10">
    <property type="entry name" value="Periplasmic binding protein-like II"/>
    <property type="match status" value="1"/>
</dbReference>
<organism evidence="2 3">
    <name type="scientific">Kushneria marisflavi</name>
    <dbReference type="NCBI Taxonomy" id="157779"/>
    <lineage>
        <taxon>Bacteria</taxon>
        <taxon>Pseudomonadati</taxon>
        <taxon>Pseudomonadota</taxon>
        <taxon>Gammaproteobacteria</taxon>
        <taxon>Oceanospirillales</taxon>
        <taxon>Halomonadaceae</taxon>
        <taxon>Kushneria</taxon>
    </lineage>
</organism>
<protein>
    <recommendedName>
        <fullName evidence="4">Tripartite tricarboxylate transporter substrate binding protein</fullName>
    </recommendedName>
</protein>
<evidence type="ECO:0000313" key="2">
    <source>
        <dbReference type="EMBL" id="ART64317.1"/>
    </source>
</evidence>
<dbReference type="EMBL" id="CP021358">
    <property type="protein sequence ID" value="ART64317.1"/>
    <property type="molecule type" value="Genomic_DNA"/>
</dbReference>
<dbReference type="SUPFAM" id="SSF53850">
    <property type="entry name" value="Periplasmic binding protein-like II"/>
    <property type="match status" value="1"/>
</dbReference>
<dbReference type="Pfam" id="PF03401">
    <property type="entry name" value="TctC"/>
    <property type="match status" value="1"/>
</dbReference>
<dbReference type="InterPro" id="IPR042100">
    <property type="entry name" value="Bug_dom1"/>
</dbReference>
<proteinExistence type="inferred from homology"/>
<dbReference type="KEGG" id="kma:B9H00_15695"/>
<dbReference type="PANTHER" id="PTHR42928">
    <property type="entry name" value="TRICARBOXYLATE-BINDING PROTEIN"/>
    <property type="match status" value="1"/>
</dbReference>
<gene>
    <name evidence="2" type="ORF">B9H00_15695</name>
</gene>
<dbReference type="PIRSF" id="PIRSF017082">
    <property type="entry name" value="YflP"/>
    <property type="match status" value="1"/>
</dbReference>
<evidence type="ECO:0000313" key="3">
    <source>
        <dbReference type="Proteomes" id="UP000194457"/>
    </source>
</evidence>
<dbReference type="Proteomes" id="UP000194457">
    <property type="component" value="Chromosome"/>
</dbReference>
<sequence length="339" mass="36040">MAGHLIPNARHWCVDHRLKTTRERIMKRLLSTLTIAATMVLGAPAMAADYPAKSISMVVPFSAGGGNDTFVRALQPLLEKQLGQDLVIRNIAGGGGAVGTSRVAASKPDGYTMLAGSNAMLTLEAMGNVAFTHDDFDFIAKVIEEPYVIAVGDNKKYKDLKSLIEASKQGKRLRVGVSGVGSSAHIAAVAMQNRTGADFNIIPYPGGSETISAAMGNHVDAVVLGGSELRSALESGRLTALAMTYAERSDSLPDVPTFQEEGYDLTLTVWRGIAAPKGISQEVEQQWVKAIKQIVADGSYEKTAENLGTQLAPLYGDELDSFIDQSADVMREAAGDLAK</sequence>
<dbReference type="CDD" id="cd07012">
    <property type="entry name" value="PBP2_Bug_TTT"/>
    <property type="match status" value="1"/>
</dbReference>
<dbReference type="InterPro" id="IPR005064">
    <property type="entry name" value="BUG"/>
</dbReference>
<dbReference type="Gene3D" id="3.40.190.150">
    <property type="entry name" value="Bordetella uptake gene, domain 1"/>
    <property type="match status" value="1"/>
</dbReference>
<dbReference type="AlphaFoldDB" id="A0A240US34"/>
<keyword evidence="3" id="KW-1185">Reference proteome</keyword>
<evidence type="ECO:0008006" key="4">
    <source>
        <dbReference type="Google" id="ProtNLM"/>
    </source>
</evidence>
<evidence type="ECO:0000256" key="1">
    <source>
        <dbReference type="ARBA" id="ARBA00006987"/>
    </source>
</evidence>
<reference evidence="2 3" key="1">
    <citation type="submission" date="2017-05" db="EMBL/GenBank/DDBJ databases">
        <authorList>
            <person name="Song R."/>
            <person name="Chenine A.L."/>
            <person name="Ruprecht R.M."/>
        </authorList>
    </citation>
    <scope>NUCLEOTIDE SEQUENCE [LARGE SCALE GENOMIC DNA]</scope>
    <source>
        <strain evidence="2">SW32</strain>
    </source>
</reference>
<accession>A0A240US34</accession>
<name>A0A240US34_9GAMM</name>
<comment type="similarity">
    <text evidence="1">Belongs to the UPF0065 (bug) family.</text>
</comment>